<comment type="caution">
    <text evidence="5">The sequence shown here is derived from an EMBL/GenBank/DDBJ whole genome shotgun (WGS) entry which is preliminary data.</text>
</comment>
<evidence type="ECO:0000313" key="6">
    <source>
        <dbReference type="Proteomes" id="UP000269669"/>
    </source>
</evidence>
<dbReference type="Pfam" id="PF13432">
    <property type="entry name" value="TPR_16"/>
    <property type="match status" value="2"/>
</dbReference>
<name>A0A3R9NVM8_9BACT</name>
<evidence type="ECO:0000256" key="4">
    <source>
        <dbReference type="SAM" id="MobiDB-lite"/>
    </source>
</evidence>
<dbReference type="PROSITE" id="PS50005">
    <property type="entry name" value="TPR"/>
    <property type="match status" value="1"/>
</dbReference>
<dbReference type="SMART" id="SM00028">
    <property type="entry name" value="TPR"/>
    <property type="match status" value="5"/>
</dbReference>
<dbReference type="InterPro" id="IPR019734">
    <property type="entry name" value="TPR_rpt"/>
</dbReference>
<keyword evidence="1" id="KW-0677">Repeat</keyword>
<evidence type="ECO:0000256" key="1">
    <source>
        <dbReference type="ARBA" id="ARBA00022737"/>
    </source>
</evidence>
<protein>
    <submittedName>
        <fullName evidence="5">Tetratricopeptide repeat protein</fullName>
    </submittedName>
</protein>
<dbReference type="Gene3D" id="1.25.40.10">
    <property type="entry name" value="Tetratricopeptide repeat domain"/>
    <property type="match status" value="3"/>
</dbReference>
<feature type="region of interest" description="Disordered" evidence="4">
    <location>
        <begin position="1"/>
        <end position="72"/>
    </location>
</feature>
<keyword evidence="2 3" id="KW-0802">TPR repeat</keyword>
<feature type="repeat" description="TPR" evidence="3">
    <location>
        <begin position="563"/>
        <end position="596"/>
    </location>
</feature>
<dbReference type="InterPro" id="IPR051685">
    <property type="entry name" value="Ycf3/AcsC/BcsC/TPR_MFPF"/>
</dbReference>
<keyword evidence="6" id="KW-1185">Reference proteome</keyword>
<dbReference type="SUPFAM" id="SSF48452">
    <property type="entry name" value="TPR-like"/>
    <property type="match status" value="2"/>
</dbReference>
<sequence>MPLPATGATKESSSHSSPENNAHTAAESAPAQASALPAARLCTRTPEQTACRPAARPSARHPRKLDKSQPSTFSDTTLSFFSIAAPAPSAHCANQGHKSGLPQPNRKNPWVCFCTALAVESHPKPLRKHHATAFAKLYTQAVQRLSHPRHLLCLVLLLLCAVATFAQSSADTQQSGRVVLVLPFDNRSGQTNLAWIGDSFPDTLNQRLTSAGYLTISRDDRQYALDHLGYPLDFKPTRATTIRIAQTLDANYVIVGSYTVTEARISVQAQILDVNNLHLSAPIEDSTELSRLFDLQNALAWKIARQLDPKFNVAQQTFLAAPGQVKLSAFENYIRGTSEPNPQERINHLQLAVQEVPTYTAALLALGKAQYTQRDYDHAAATLARIPSTDPRALEANFYLGLSRFNTGKYAEAETAFKFVASRLPLPEVVNNQAVASSRQGHDATPLFQRASSADPSDPDYHYNLAVSLLRHNDLAGAQREVDQTLKLRPTDSEATELKARIAYGKPMPAATKAPGSPATDTNFEPLERIRRTYSEASFRQAAFQLDQVRAMRMATLPPAEQATQYTQLGHDYLAQGLIAEAEQQFQAALAADPTNALSTSTAHAGLAQVREQSGDPTQARAEANSSLKLKPNAAAYLVLARLDLQANQLAGSASSVANALHLEPNNTAAQGMKQALQSRGQTLP</sequence>
<evidence type="ECO:0000256" key="2">
    <source>
        <dbReference type="ARBA" id="ARBA00022803"/>
    </source>
</evidence>
<reference evidence="5 6" key="1">
    <citation type="submission" date="2018-12" db="EMBL/GenBank/DDBJ databases">
        <title>Sequencing of bacterial isolates from soil warming experiment in Harvard Forest, Massachusetts, USA.</title>
        <authorList>
            <person name="Deangelis K."/>
        </authorList>
    </citation>
    <scope>NUCLEOTIDE SEQUENCE [LARGE SCALE GENOMIC DNA]</scope>
    <source>
        <strain evidence="5 6">EB153</strain>
    </source>
</reference>
<dbReference type="PANTHER" id="PTHR44943">
    <property type="entry name" value="CELLULOSE SYNTHASE OPERON PROTEIN C"/>
    <property type="match status" value="1"/>
</dbReference>
<dbReference type="InterPro" id="IPR011990">
    <property type="entry name" value="TPR-like_helical_dom_sf"/>
</dbReference>
<proteinExistence type="predicted"/>
<dbReference type="Proteomes" id="UP000269669">
    <property type="component" value="Unassembled WGS sequence"/>
</dbReference>
<evidence type="ECO:0000256" key="3">
    <source>
        <dbReference type="PROSITE-ProRule" id="PRU00339"/>
    </source>
</evidence>
<feature type="compositionally biased region" description="Low complexity" evidence="4">
    <location>
        <begin position="22"/>
        <end position="39"/>
    </location>
</feature>
<dbReference type="EMBL" id="RSDW01000001">
    <property type="protein sequence ID" value="RSL17825.1"/>
    <property type="molecule type" value="Genomic_DNA"/>
</dbReference>
<dbReference type="AlphaFoldDB" id="A0A3R9NVM8"/>
<dbReference type="Gene3D" id="3.40.50.10610">
    <property type="entry name" value="ABC-type transport auxiliary lipoprotein component"/>
    <property type="match status" value="1"/>
</dbReference>
<dbReference type="PANTHER" id="PTHR44943:SF8">
    <property type="entry name" value="TPR REPEAT-CONTAINING PROTEIN MJ0263"/>
    <property type="match status" value="1"/>
</dbReference>
<gene>
    <name evidence="5" type="ORF">EDE15_3374</name>
</gene>
<organism evidence="5 6">
    <name type="scientific">Edaphobacter aggregans</name>
    <dbReference type="NCBI Taxonomy" id="570835"/>
    <lineage>
        <taxon>Bacteria</taxon>
        <taxon>Pseudomonadati</taxon>
        <taxon>Acidobacteriota</taxon>
        <taxon>Terriglobia</taxon>
        <taxon>Terriglobales</taxon>
        <taxon>Acidobacteriaceae</taxon>
        <taxon>Edaphobacter</taxon>
    </lineage>
</organism>
<evidence type="ECO:0000313" key="5">
    <source>
        <dbReference type="EMBL" id="RSL17825.1"/>
    </source>
</evidence>
<feature type="region of interest" description="Disordered" evidence="4">
    <location>
        <begin position="435"/>
        <end position="456"/>
    </location>
</feature>
<feature type="compositionally biased region" description="Polar residues" evidence="4">
    <location>
        <begin position="9"/>
        <end position="21"/>
    </location>
</feature>
<accession>A0A3R9NVM8</accession>
<dbReference type="Pfam" id="PF14559">
    <property type="entry name" value="TPR_19"/>
    <property type="match status" value="1"/>
</dbReference>